<keyword evidence="1" id="KW-0560">Oxidoreductase</keyword>
<comment type="caution">
    <text evidence="2">The sequence shown here is derived from an EMBL/GenBank/DDBJ whole genome shotgun (WGS) entry which is preliminary data.</text>
</comment>
<evidence type="ECO:0008006" key="4">
    <source>
        <dbReference type="Google" id="ProtNLM"/>
    </source>
</evidence>
<gene>
    <name evidence="2" type="ORF">BK659_04875</name>
</gene>
<evidence type="ECO:0000313" key="2">
    <source>
        <dbReference type="EMBL" id="RON10849.1"/>
    </source>
</evidence>
<dbReference type="OrthoDB" id="6994365at2"/>
<dbReference type="SUPFAM" id="SSF51197">
    <property type="entry name" value="Clavaminate synthase-like"/>
    <property type="match status" value="1"/>
</dbReference>
<name>A0A423HCM4_9PSED</name>
<protein>
    <recommendedName>
        <fullName evidence="4">TauD/TfdA-like domain-containing protein</fullName>
    </recommendedName>
</protein>
<dbReference type="AlphaFoldDB" id="A0A423HCM4"/>
<dbReference type="EMBL" id="MOBJ01000003">
    <property type="protein sequence ID" value="RON10849.1"/>
    <property type="molecule type" value="Genomic_DNA"/>
</dbReference>
<reference evidence="2 3" key="1">
    <citation type="submission" date="2016-10" db="EMBL/GenBank/DDBJ databases">
        <title>Comparative genome analysis of multiple Pseudomonas spp. focuses on biocontrol and plant growth promoting traits.</title>
        <authorList>
            <person name="Tao X.-Y."/>
            <person name="Taylor C.G."/>
        </authorList>
    </citation>
    <scope>NUCLEOTIDE SEQUENCE [LARGE SCALE GENOMIC DNA]</scope>
    <source>
        <strain evidence="2 3">48H11</strain>
    </source>
</reference>
<evidence type="ECO:0000313" key="3">
    <source>
        <dbReference type="Proteomes" id="UP000286071"/>
    </source>
</evidence>
<dbReference type="InterPro" id="IPR042098">
    <property type="entry name" value="TauD-like_sf"/>
</dbReference>
<accession>A0A423HCM4</accession>
<dbReference type="GO" id="GO:0016706">
    <property type="term" value="F:2-oxoglutarate-dependent dioxygenase activity"/>
    <property type="evidence" value="ECO:0007669"/>
    <property type="project" value="UniProtKB-ARBA"/>
</dbReference>
<evidence type="ECO:0000256" key="1">
    <source>
        <dbReference type="ARBA" id="ARBA00023002"/>
    </source>
</evidence>
<organism evidence="2 3">
    <name type="scientific">Pseudomonas brassicacearum</name>
    <dbReference type="NCBI Taxonomy" id="930166"/>
    <lineage>
        <taxon>Bacteria</taxon>
        <taxon>Pseudomonadati</taxon>
        <taxon>Pseudomonadota</taxon>
        <taxon>Gammaproteobacteria</taxon>
        <taxon>Pseudomonadales</taxon>
        <taxon>Pseudomonadaceae</taxon>
        <taxon>Pseudomonas</taxon>
    </lineage>
</organism>
<proteinExistence type="predicted"/>
<dbReference type="Proteomes" id="UP000286071">
    <property type="component" value="Unassembled WGS sequence"/>
</dbReference>
<dbReference type="RefSeq" id="WP_123424020.1">
    <property type="nucleotide sequence ID" value="NZ_MOBJ01000003.1"/>
</dbReference>
<sequence>MADAVKQDIEAAELFTEQEVRTFRFDARQSTLLHTFTEELAAIGGPQAPGAKSRASLAAAELKFSFSKDQCELLGAYSNGLVSLLIFEGLQKITDISPPNELPDLTSLENRYEVLCLAARNQILLELVDNNAFAYDMDNEGKLVRLVTNFKGGGLTKINAEPPVKELSSHSGLALGPHTEAPYWCAVNAKDGHSPSPSSLILSALWNPSLEPTRVIPLPPILEKIGVTNCLALTTGNFQFTRSDSFVSGKGEDGRNVSILEFDDKVGFAARFNSYRFSVNDNTSTFVKTAYAALCQGVGKATPAEYTLTQESAMAINNIRALHCRDVIKDNRRVLVRLFGLSKFSSPIVISEDPLLLRG</sequence>
<dbReference type="Gene3D" id="3.60.130.10">
    <property type="entry name" value="Clavaminate synthase-like"/>
    <property type="match status" value="1"/>
</dbReference>